<dbReference type="InterPro" id="IPR050351">
    <property type="entry name" value="BphY/WalK/GraS-like"/>
</dbReference>
<dbReference type="InterPro" id="IPR003594">
    <property type="entry name" value="HATPase_dom"/>
</dbReference>
<sequence>MKNSLGLMGRLLAKHEAVWTGISAEAQSEYSHLLYEVNRMNANLISLLTLYKFGKGLYPFDPQPCQPAEICEEVAMQHRVLLSASKVVLHIDVPDDLVWHFDADLIAGVLGQALTNAINYTTDTVRIAAGVEHDELWLAVEDNGRGYPPQMLVDSRKAVSGVDFSSGSTGLGLYFAEHVAQLHRNRERIGSLRLENGGPLGGGRFVITLP</sequence>
<dbReference type="SUPFAM" id="SSF55874">
    <property type="entry name" value="ATPase domain of HSP90 chaperone/DNA topoisomerase II/histidine kinase"/>
    <property type="match status" value="1"/>
</dbReference>
<accession>A0A4U0PWI7</accession>
<dbReference type="SMART" id="SM00387">
    <property type="entry name" value="HATPase_c"/>
    <property type="match status" value="1"/>
</dbReference>
<name>A0A4U0PWI7_9NEIS</name>
<keyword evidence="5 9" id="KW-0418">Kinase</keyword>
<dbReference type="EMBL" id="SUMF01000014">
    <property type="protein sequence ID" value="TJZ72931.1"/>
    <property type="molecule type" value="Genomic_DNA"/>
</dbReference>
<dbReference type="GO" id="GO:0004673">
    <property type="term" value="F:protein histidine kinase activity"/>
    <property type="evidence" value="ECO:0007669"/>
    <property type="project" value="UniProtKB-EC"/>
</dbReference>
<organism evidence="9 10">
    <name type="scientific">Chitiniphilus eburneus</name>
    <dbReference type="NCBI Taxonomy" id="2571148"/>
    <lineage>
        <taxon>Bacteria</taxon>
        <taxon>Pseudomonadati</taxon>
        <taxon>Pseudomonadota</taxon>
        <taxon>Betaproteobacteria</taxon>
        <taxon>Neisseriales</taxon>
        <taxon>Chitinibacteraceae</taxon>
        <taxon>Chitiniphilus</taxon>
    </lineage>
</organism>
<dbReference type="EC" id="2.7.13.3" evidence="2"/>
<evidence type="ECO:0000256" key="5">
    <source>
        <dbReference type="ARBA" id="ARBA00022777"/>
    </source>
</evidence>
<keyword evidence="6" id="KW-0067">ATP-binding</keyword>
<evidence type="ECO:0000256" key="1">
    <source>
        <dbReference type="ARBA" id="ARBA00000085"/>
    </source>
</evidence>
<dbReference type="OrthoDB" id="9122109at2"/>
<dbReference type="InterPro" id="IPR036890">
    <property type="entry name" value="HATPase_C_sf"/>
</dbReference>
<proteinExistence type="predicted"/>
<dbReference type="PANTHER" id="PTHR42878:SF7">
    <property type="entry name" value="SENSOR HISTIDINE KINASE GLRK"/>
    <property type="match status" value="1"/>
</dbReference>
<gene>
    <name evidence="9" type="ORF">FAZ21_12595</name>
</gene>
<evidence type="ECO:0000313" key="9">
    <source>
        <dbReference type="EMBL" id="TJZ72931.1"/>
    </source>
</evidence>
<dbReference type="AlphaFoldDB" id="A0A4U0PWI7"/>
<dbReference type="GO" id="GO:0000156">
    <property type="term" value="F:phosphorelay response regulator activity"/>
    <property type="evidence" value="ECO:0007669"/>
    <property type="project" value="TreeGrafter"/>
</dbReference>
<dbReference type="Pfam" id="PF02518">
    <property type="entry name" value="HATPase_c"/>
    <property type="match status" value="1"/>
</dbReference>
<dbReference type="InterPro" id="IPR005467">
    <property type="entry name" value="His_kinase_dom"/>
</dbReference>
<comment type="caution">
    <text evidence="9">The sequence shown here is derived from an EMBL/GenBank/DDBJ whole genome shotgun (WGS) entry which is preliminary data.</text>
</comment>
<feature type="domain" description="Histidine kinase" evidence="8">
    <location>
        <begin position="1"/>
        <end position="210"/>
    </location>
</feature>
<evidence type="ECO:0000313" key="10">
    <source>
        <dbReference type="Proteomes" id="UP000310016"/>
    </source>
</evidence>
<keyword evidence="4" id="KW-0547">Nucleotide-binding</keyword>
<keyword evidence="3" id="KW-0808">Transferase</keyword>
<protein>
    <recommendedName>
        <fullName evidence="2">histidine kinase</fullName>
        <ecNumber evidence="2">2.7.13.3</ecNumber>
    </recommendedName>
</protein>
<dbReference type="PROSITE" id="PS50109">
    <property type="entry name" value="HIS_KIN"/>
    <property type="match status" value="1"/>
</dbReference>
<dbReference type="GO" id="GO:0005524">
    <property type="term" value="F:ATP binding"/>
    <property type="evidence" value="ECO:0007669"/>
    <property type="project" value="UniProtKB-KW"/>
</dbReference>
<reference evidence="9 10" key="1">
    <citation type="submission" date="2019-04" db="EMBL/GenBank/DDBJ databases">
        <title>Chitiniphilus eburnea sp. nov., a novel chitinolytic bacterium isolated from aquaculture sludge.</title>
        <authorList>
            <person name="Sheng M."/>
        </authorList>
    </citation>
    <scope>NUCLEOTIDE SEQUENCE [LARGE SCALE GENOMIC DNA]</scope>
    <source>
        <strain evidence="9 10">HX-2-15</strain>
    </source>
</reference>
<evidence type="ECO:0000256" key="2">
    <source>
        <dbReference type="ARBA" id="ARBA00012438"/>
    </source>
</evidence>
<evidence type="ECO:0000256" key="6">
    <source>
        <dbReference type="ARBA" id="ARBA00022840"/>
    </source>
</evidence>
<comment type="catalytic activity">
    <reaction evidence="1">
        <text>ATP + protein L-histidine = ADP + protein N-phospho-L-histidine.</text>
        <dbReference type="EC" id="2.7.13.3"/>
    </reaction>
</comment>
<evidence type="ECO:0000256" key="7">
    <source>
        <dbReference type="ARBA" id="ARBA00023012"/>
    </source>
</evidence>
<keyword evidence="7" id="KW-0902">Two-component regulatory system</keyword>
<evidence type="ECO:0000256" key="3">
    <source>
        <dbReference type="ARBA" id="ARBA00022679"/>
    </source>
</evidence>
<dbReference type="Proteomes" id="UP000310016">
    <property type="component" value="Unassembled WGS sequence"/>
</dbReference>
<evidence type="ECO:0000256" key="4">
    <source>
        <dbReference type="ARBA" id="ARBA00022741"/>
    </source>
</evidence>
<dbReference type="Gene3D" id="3.30.565.10">
    <property type="entry name" value="Histidine kinase-like ATPase, C-terminal domain"/>
    <property type="match status" value="1"/>
</dbReference>
<dbReference type="GO" id="GO:0030295">
    <property type="term" value="F:protein kinase activator activity"/>
    <property type="evidence" value="ECO:0007669"/>
    <property type="project" value="TreeGrafter"/>
</dbReference>
<evidence type="ECO:0000259" key="8">
    <source>
        <dbReference type="PROSITE" id="PS50109"/>
    </source>
</evidence>
<keyword evidence="10" id="KW-1185">Reference proteome</keyword>
<dbReference type="GO" id="GO:0007234">
    <property type="term" value="P:osmosensory signaling via phosphorelay pathway"/>
    <property type="evidence" value="ECO:0007669"/>
    <property type="project" value="TreeGrafter"/>
</dbReference>
<dbReference type="PANTHER" id="PTHR42878">
    <property type="entry name" value="TWO-COMPONENT HISTIDINE KINASE"/>
    <property type="match status" value="1"/>
</dbReference>